<sequence length="154" mass="17205">MMLHSFHERKHFFIERYLYPDIDKEDMLRYFESEDRQKSSSPTGYIGSEIVMVAKTGKSATTSSVAGGDSPSSVSNQSKLDWSPGEVIPRTNSMDIGEELVTLLSHNTLDNNVESLLGPGFRPQLPSQPLQQIDLSFIDGAANPFHFSGYQMDE</sequence>
<dbReference type="Proteomes" id="UP000050794">
    <property type="component" value="Unassembled WGS sequence"/>
</dbReference>
<evidence type="ECO:0000313" key="2">
    <source>
        <dbReference type="EMBL" id="VDM47084.1"/>
    </source>
</evidence>
<dbReference type="EMBL" id="UYWY01023080">
    <property type="protein sequence ID" value="VDM47084.1"/>
    <property type="molecule type" value="Genomic_DNA"/>
</dbReference>
<protein>
    <submittedName>
        <fullName evidence="4">NAC domain-containing protein</fullName>
    </submittedName>
</protein>
<feature type="region of interest" description="Disordered" evidence="1">
    <location>
        <begin position="60"/>
        <end position="88"/>
    </location>
</feature>
<reference evidence="4" key="1">
    <citation type="submission" date="2016-06" db="UniProtKB">
        <authorList>
            <consortium name="WormBaseParasite"/>
        </authorList>
    </citation>
    <scope>IDENTIFICATION</scope>
</reference>
<feature type="compositionally biased region" description="Polar residues" evidence="1">
    <location>
        <begin position="60"/>
        <end position="80"/>
    </location>
</feature>
<dbReference type="WBParaSite" id="TCNE_0001576401-mRNA-1">
    <property type="protein sequence ID" value="TCNE_0001576401-mRNA-1"/>
    <property type="gene ID" value="TCNE_0001576401"/>
</dbReference>
<evidence type="ECO:0000313" key="4">
    <source>
        <dbReference type="WBParaSite" id="TCNE_0001576401-mRNA-1"/>
    </source>
</evidence>
<dbReference type="AlphaFoldDB" id="A0A183V4U3"/>
<keyword evidence="3" id="KW-1185">Reference proteome</keyword>
<evidence type="ECO:0000256" key="1">
    <source>
        <dbReference type="SAM" id="MobiDB-lite"/>
    </source>
</evidence>
<name>A0A183V4U3_TOXCA</name>
<reference evidence="2 3" key="2">
    <citation type="submission" date="2018-11" db="EMBL/GenBank/DDBJ databases">
        <authorList>
            <consortium name="Pathogen Informatics"/>
        </authorList>
    </citation>
    <scope>NUCLEOTIDE SEQUENCE [LARGE SCALE GENOMIC DNA]</scope>
</reference>
<proteinExistence type="predicted"/>
<evidence type="ECO:0000313" key="3">
    <source>
        <dbReference type="Proteomes" id="UP000050794"/>
    </source>
</evidence>
<gene>
    <name evidence="2" type="ORF">TCNE_LOCUS15763</name>
</gene>
<organism evidence="3 4">
    <name type="scientific">Toxocara canis</name>
    <name type="common">Canine roundworm</name>
    <dbReference type="NCBI Taxonomy" id="6265"/>
    <lineage>
        <taxon>Eukaryota</taxon>
        <taxon>Metazoa</taxon>
        <taxon>Ecdysozoa</taxon>
        <taxon>Nematoda</taxon>
        <taxon>Chromadorea</taxon>
        <taxon>Rhabditida</taxon>
        <taxon>Spirurina</taxon>
        <taxon>Ascaridomorpha</taxon>
        <taxon>Ascaridoidea</taxon>
        <taxon>Toxocaridae</taxon>
        <taxon>Toxocara</taxon>
    </lineage>
</organism>
<accession>A0A183V4U3</accession>